<proteinExistence type="predicted"/>
<feature type="region of interest" description="Disordered" evidence="5">
    <location>
        <begin position="117"/>
        <end position="147"/>
    </location>
</feature>
<organism evidence="8 9">
    <name type="scientific">Babesia caballi</name>
    <dbReference type="NCBI Taxonomy" id="5871"/>
    <lineage>
        <taxon>Eukaryota</taxon>
        <taxon>Sar</taxon>
        <taxon>Alveolata</taxon>
        <taxon>Apicomplexa</taxon>
        <taxon>Aconoidasida</taxon>
        <taxon>Piroplasmida</taxon>
        <taxon>Babesiidae</taxon>
        <taxon>Babesia</taxon>
    </lineage>
</organism>
<feature type="region of interest" description="Disordered" evidence="5">
    <location>
        <begin position="45"/>
        <end position="105"/>
    </location>
</feature>
<evidence type="ECO:0000256" key="2">
    <source>
        <dbReference type="ARBA" id="ARBA00022771"/>
    </source>
</evidence>
<keyword evidence="3" id="KW-0862">Zinc</keyword>
<feature type="compositionally biased region" description="Polar residues" evidence="5">
    <location>
        <begin position="854"/>
        <end position="888"/>
    </location>
</feature>
<dbReference type="PANTHER" id="PTHR12618">
    <property type="entry name" value="PHD AND RING FINGER DOMAIN-CONTAINING PROTEIN 1"/>
    <property type="match status" value="1"/>
</dbReference>
<dbReference type="SMART" id="SM00184">
    <property type="entry name" value="RING"/>
    <property type="match status" value="2"/>
</dbReference>
<dbReference type="RefSeq" id="XP_067717639.1">
    <property type="nucleotide sequence ID" value="XM_067861538.1"/>
</dbReference>
<dbReference type="EMBL" id="BPLF01000005">
    <property type="protein sequence ID" value="GIX65570.1"/>
    <property type="molecule type" value="Genomic_DNA"/>
</dbReference>
<dbReference type="GeneID" id="94197051"/>
<feature type="compositionally biased region" description="Low complexity" evidence="5">
    <location>
        <begin position="822"/>
        <end position="853"/>
    </location>
</feature>
<evidence type="ECO:0000259" key="7">
    <source>
        <dbReference type="PROSITE" id="PS50089"/>
    </source>
</evidence>
<protein>
    <submittedName>
        <fullName evidence="8">PHD-finger domain-containing protein</fullName>
    </submittedName>
</protein>
<dbReference type="SMART" id="SM00249">
    <property type="entry name" value="PHD"/>
    <property type="match status" value="1"/>
</dbReference>
<evidence type="ECO:0000259" key="6">
    <source>
        <dbReference type="PROSITE" id="PS50016"/>
    </source>
</evidence>
<dbReference type="InterPro" id="IPR017907">
    <property type="entry name" value="Znf_RING_CS"/>
</dbReference>
<feature type="domain" description="PHD-type" evidence="6">
    <location>
        <begin position="514"/>
        <end position="564"/>
    </location>
</feature>
<dbReference type="AlphaFoldDB" id="A0AAV4M0Z1"/>
<dbReference type="SUPFAM" id="SSF57903">
    <property type="entry name" value="FYVE/PHD zinc finger"/>
    <property type="match status" value="1"/>
</dbReference>
<dbReference type="PROSITE" id="PS50089">
    <property type="entry name" value="ZF_RING_2"/>
    <property type="match status" value="1"/>
</dbReference>
<gene>
    <name evidence="8" type="ORF">BcabD6B2_50050</name>
</gene>
<evidence type="ECO:0000256" key="5">
    <source>
        <dbReference type="SAM" id="MobiDB-lite"/>
    </source>
</evidence>
<sequence>MVETDAAISRLQSTLLRLPKDDLIKLLKSTYQAMRIKHGIPYERAESRAATSAAQRDLRGKSTKSQGVSQGKRKHSTARKKATDGAPDAGSFGKVEQPTFRQVESLTEDLSNLNLSSISYDSDLPETSAEPGRCESSPIPCAAPTPEDVMNDREFAIQTLKDEAKQLVPPLDFSTIDTSAKEAYKFSDFIKPSYSDTQDAHVNRVESAVPDAYSAVRGSGRAAHGAAPDGGPGFLHSDSATGNLGAGIPRAAVFISTGHHLPRASVQTRRRRSNRVPGLKADGTACPFSGPRPFSAAALRPPYFAQVAVLKICPIISERMCDPWDVDGGLLAKIEEYLQSSGIVCRDMHINSVDPESLLARHKRARVLDSPAESVADSDGDESGSSGGDAEGVYQPECVICSEALAELSEVGVPINCLHIFCYTCIKEWSNRTNVCPICKVEFRELRRLRWQQVCVFIASLSRSKASRVGESGSPRFKNFRKLKSVLSKCLLSIPSEREKISPKTLSAETDESLGGCEVCGVDNEWDQLLLCDGCNLGFHLYCLDPPLVCIPRGDWYCKTCVEVRNSQRDSSPSELLSQGGDGYGVGLGMSPATPLLRSARASGIVPNRRLHYINTRPMYDVPSTGLRDTRPLMPAYASGTDGVEAGRVDSFDEAAEGARVTHVSGVILSLDDTLLSLDDNAHEQPYESARGSVCLMPPSSAPRPNGSGAHVFSSSPEGVHSVNPNDGSAGPPLISGIRNGVHTSRRSTVVVGGSMSTTAAALAFQSGGVASASRSQVVEFGTPRPVGTPSRCVRTVGSPGTQSADPNFGAFAFDANSLPPQGSQSRSGSQGYSQSQSRCQNQRQRPNQSPNQGHSENQSHVQSQVQCPGQSERLNQEQCQRPNSFDPSSILGDMTKEEIDELFDDKPEPPTSFIYRYRAMLERDGRNGLHSRRNPRIQGSTLRYIF</sequence>
<dbReference type="Gene3D" id="2.30.30.1150">
    <property type="match status" value="1"/>
</dbReference>
<dbReference type="Pfam" id="PF13639">
    <property type="entry name" value="zf-RING_2"/>
    <property type="match status" value="1"/>
</dbReference>
<dbReference type="CDD" id="cd15519">
    <property type="entry name" value="PHD1_Lid2p_like"/>
    <property type="match status" value="1"/>
</dbReference>
<keyword evidence="9" id="KW-1185">Reference proteome</keyword>
<dbReference type="Proteomes" id="UP001497744">
    <property type="component" value="Unassembled WGS sequence"/>
</dbReference>
<dbReference type="PROSITE" id="PS00518">
    <property type="entry name" value="ZF_RING_1"/>
    <property type="match status" value="1"/>
</dbReference>
<dbReference type="InterPro" id="IPR019787">
    <property type="entry name" value="Znf_PHD-finger"/>
</dbReference>
<feature type="region of interest" description="Disordered" evidence="5">
    <location>
        <begin position="781"/>
        <end position="892"/>
    </location>
</feature>
<evidence type="ECO:0000256" key="1">
    <source>
        <dbReference type="ARBA" id="ARBA00022723"/>
    </source>
</evidence>
<dbReference type="InterPro" id="IPR001841">
    <property type="entry name" value="Znf_RING"/>
</dbReference>
<evidence type="ECO:0000313" key="8">
    <source>
        <dbReference type="EMBL" id="GIX65570.1"/>
    </source>
</evidence>
<evidence type="ECO:0000256" key="3">
    <source>
        <dbReference type="ARBA" id="ARBA00022833"/>
    </source>
</evidence>
<dbReference type="InterPro" id="IPR011011">
    <property type="entry name" value="Znf_FYVE_PHD"/>
</dbReference>
<dbReference type="GO" id="GO:0008270">
    <property type="term" value="F:zinc ion binding"/>
    <property type="evidence" value="ECO:0007669"/>
    <property type="project" value="UniProtKB-KW"/>
</dbReference>
<dbReference type="InterPro" id="IPR013083">
    <property type="entry name" value="Znf_RING/FYVE/PHD"/>
</dbReference>
<evidence type="ECO:0000313" key="9">
    <source>
        <dbReference type="Proteomes" id="UP001497744"/>
    </source>
</evidence>
<dbReference type="PANTHER" id="PTHR12618:SF20">
    <property type="entry name" value="PHD AND RING FINGER DOMAIN-CONTAINING PROTEIN 1"/>
    <property type="match status" value="1"/>
</dbReference>
<name>A0AAV4M0Z1_BABCB</name>
<dbReference type="InterPro" id="IPR001965">
    <property type="entry name" value="Znf_PHD"/>
</dbReference>
<feature type="domain" description="RING-type" evidence="7">
    <location>
        <begin position="398"/>
        <end position="440"/>
    </location>
</feature>
<reference evidence="8 9" key="1">
    <citation type="submission" date="2021-06" db="EMBL/GenBank/DDBJ databases">
        <title>Genome sequence of Babesia caballi.</title>
        <authorList>
            <person name="Yamagishi J."/>
            <person name="Kidaka T."/>
            <person name="Ochi A."/>
        </authorList>
    </citation>
    <scope>NUCLEOTIDE SEQUENCE [LARGE SCALE GENOMIC DNA]</scope>
    <source>
        <strain evidence="8">USDA-D6B2</strain>
    </source>
</reference>
<feature type="region of interest" description="Disordered" evidence="5">
    <location>
        <begin position="702"/>
        <end position="730"/>
    </location>
</feature>
<dbReference type="SUPFAM" id="SSF57850">
    <property type="entry name" value="RING/U-box"/>
    <property type="match status" value="1"/>
</dbReference>
<dbReference type="PROSITE" id="PS01359">
    <property type="entry name" value="ZF_PHD_1"/>
    <property type="match status" value="1"/>
</dbReference>
<dbReference type="PROSITE" id="PS50016">
    <property type="entry name" value="ZF_PHD_2"/>
    <property type="match status" value="1"/>
</dbReference>
<feature type="compositionally biased region" description="Basic residues" evidence="5">
    <location>
        <begin position="71"/>
        <end position="80"/>
    </location>
</feature>
<dbReference type="InterPro" id="IPR047157">
    <property type="entry name" value="PHRF1/Atg35"/>
</dbReference>
<dbReference type="InterPro" id="IPR019786">
    <property type="entry name" value="Zinc_finger_PHD-type_CS"/>
</dbReference>
<evidence type="ECO:0000256" key="4">
    <source>
        <dbReference type="PROSITE-ProRule" id="PRU00175"/>
    </source>
</evidence>
<keyword evidence="1" id="KW-0479">Metal-binding</keyword>
<keyword evidence="2 4" id="KW-0863">Zinc-finger</keyword>
<feature type="compositionally biased region" description="Polar residues" evidence="5">
    <location>
        <begin position="713"/>
        <end position="727"/>
    </location>
</feature>
<feature type="region of interest" description="Disordered" evidence="5">
    <location>
        <begin position="369"/>
        <end position="390"/>
    </location>
</feature>
<comment type="caution">
    <text evidence="8">The sequence shown here is derived from an EMBL/GenBank/DDBJ whole genome shotgun (WGS) entry which is preliminary data.</text>
</comment>
<accession>A0AAV4M0Z1</accession>
<dbReference type="Gene3D" id="3.30.40.10">
    <property type="entry name" value="Zinc/RING finger domain, C3HC4 (zinc finger)"/>
    <property type="match status" value="1"/>
</dbReference>
<dbReference type="Pfam" id="PF00628">
    <property type="entry name" value="PHD"/>
    <property type="match status" value="1"/>
</dbReference>